<evidence type="ECO:0000313" key="2">
    <source>
        <dbReference type="Proteomes" id="UP001370348"/>
    </source>
</evidence>
<sequence>MTQTRLGTRKLAKGRALAVLAGALGFGACGDPDTFLPGFQSGQPQGALEGTVTYSGQLPCTEQGHVLGAGILLALDVRQLPPPDGFGTSAASFTTVPGDRLFDSVRAQLQFNADGSRWCPDPGSSVTVSSTWAVGPLAPGGYQVRGFYDRDGNFDPVLSIFKLPTRGDVAGGAIENPAEVLAGKRPRYRFLPLGYEASPGVWKVGPEGAKIGEIAVTFALPMPTHRPMFYSKEIVNKTPVPNPDPLRVVLPADFQLAKANPMDPVALEESFIRLRLGAGVAPPEVDLAANRPFFLPVRDNPFFLYAREDANGDGVIDAKDHVPDSAFVPSLYPMVLFARLPKTPSRAVTGPAVVLQGLTIYKDLNTTVRAPVNLNDPQPEALVALRPSTLCLDPLDVAKPGVLVVSQRTDKEGNPIIADENALKEGLRAKFRRPIDLVYGCLPTGAYAMNVVAPTGQAWTVPNEAGLCAPSEAPSAGMCGSRPQLGSQTAVLTIVPGDPGYCADHPTPPACGP</sequence>
<dbReference type="EMBL" id="CP089984">
    <property type="protein sequence ID" value="WXB14960.1"/>
    <property type="molecule type" value="Genomic_DNA"/>
</dbReference>
<name>A0ABZ2LW50_9BACT</name>
<reference evidence="1 2" key="1">
    <citation type="submission" date="2021-12" db="EMBL/GenBank/DDBJ databases">
        <title>Discovery of the Pendulisporaceae a myxobacterial family with distinct sporulation behavior and unique specialized metabolism.</title>
        <authorList>
            <person name="Garcia R."/>
            <person name="Popoff A."/>
            <person name="Bader C.D."/>
            <person name="Loehr J."/>
            <person name="Walesch S."/>
            <person name="Walt C."/>
            <person name="Boldt J."/>
            <person name="Bunk B."/>
            <person name="Haeckl F.J.F.P.J."/>
            <person name="Gunesch A.P."/>
            <person name="Birkelbach J."/>
            <person name="Nuebel U."/>
            <person name="Pietschmann T."/>
            <person name="Bach T."/>
            <person name="Mueller R."/>
        </authorList>
    </citation>
    <scope>NUCLEOTIDE SEQUENCE [LARGE SCALE GENOMIC DNA]</scope>
    <source>
        <strain evidence="1 2">MSr11954</strain>
    </source>
</reference>
<proteinExistence type="predicted"/>
<organism evidence="1 2">
    <name type="scientific">Pendulispora albinea</name>
    <dbReference type="NCBI Taxonomy" id="2741071"/>
    <lineage>
        <taxon>Bacteria</taxon>
        <taxon>Pseudomonadati</taxon>
        <taxon>Myxococcota</taxon>
        <taxon>Myxococcia</taxon>
        <taxon>Myxococcales</taxon>
        <taxon>Sorangiineae</taxon>
        <taxon>Pendulisporaceae</taxon>
        <taxon>Pendulispora</taxon>
    </lineage>
</organism>
<dbReference type="Proteomes" id="UP001370348">
    <property type="component" value="Chromosome"/>
</dbReference>
<evidence type="ECO:0000313" key="1">
    <source>
        <dbReference type="EMBL" id="WXB14960.1"/>
    </source>
</evidence>
<gene>
    <name evidence="1" type="ORF">LZC94_44965</name>
</gene>
<dbReference type="RefSeq" id="WP_394824583.1">
    <property type="nucleotide sequence ID" value="NZ_CP089984.1"/>
</dbReference>
<protein>
    <recommendedName>
        <fullName evidence="3">Lipoprotein</fullName>
    </recommendedName>
</protein>
<accession>A0ABZ2LW50</accession>
<evidence type="ECO:0008006" key="3">
    <source>
        <dbReference type="Google" id="ProtNLM"/>
    </source>
</evidence>
<keyword evidence="2" id="KW-1185">Reference proteome</keyword>
<dbReference type="PROSITE" id="PS51257">
    <property type="entry name" value="PROKAR_LIPOPROTEIN"/>
    <property type="match status" value="1"/>
</dbReference>